<feature type="non-terminal residue" evidence="2">
    <location>
        <position position="1"/>
    </location>
</feature>
<proteinExistence type="predicted"/>
<dbReference type="EMBL" id="UINC01218859">
    <property type="protein sequence ID" value="SVE46062.1"/>
    <property type="molecule type" value="Genomic_DNA"/>
</dbReference>
<dbReference type="PANTHER" id="PTHR35889:SF3">
    <property type="entry name" value="F-BOX DOMAIN-CONTAINING PROTEIN"/>
    <property type="match status" value="1"/>
</dbReference>
<organism evidence="2">
    <name type="scientific">marine metagenome</name>
    <dbReference type="NCBI Taxonomy" id="408172"/>
    <lineage>
        <taxon>unclassified sequences</taxon>
        <taxon>metagenomes</taxon>
        <taxon>ecological metagenomes</taxon>
    </lineage>
</organism>
<sequence>APVAVGGGIPEPLSRGFALLKSGKPGELPAAERKALLNWFTAKDDQWQALNKTVEQQDSRKPKSAKTVKVQVTSEGFRPTKHHADGRGFPHFYKETHFLSRGDPAQKQGVASQGFLTVLINKGKTEKDWQEAPPKGWRTSYRRKSLSNWITDTENGAGTLLARVIVNRLWQHHLGQGLVSTPNDFGAQGEKPTHPELLDWLAGELIRGGWRLKPIHRLIFLSSVYRQGTAYDSKR</sequence>
<accession>A0A383DNI7</accession>
<evidence type="ECO:0000313" key="2">
    <source>
        <dbReference type="EMBL" id="SVE46062.1"/>
    </source>
</evidence>
<dbReference type="Pfam" id="PF07587">
    <property type="entry name" value="PSD1"/>
    <property type="match status" value="1"/>
</dbReference>
<gene>
    <name evidence="2" type="ORF">METZ01_LOCUS498916</name>
</gene>
<reference evidence="2" key="1">
    <citation type="submission" date="2018-05" db="EMBL/GenBank/DDBJ databases">
        <authorList>
            <person name="Lanie J.A."/>
            <person name="Ng W.-L."/>
            <person name="Kazmierczak K.M."/>
            <person name="Andrzejewski T.M."/>
            <person name="Davidsen T.M."/>
            <person name="Wayne K.J."/>
            <person name="Tettelin H."/>
            <person name="Glass J.I."/>
            <person name="Rusch D."/>
            <person name="Podicherti R."/>
            <person name="Tsui H.-C.T."/>
            <person name="Winkler M.E."/>
        </authorList>
    </citation>
    <scope>NUCLEOTIDE SEQUENCE</scope>
</reference>
<feature type="non-terminal residue" evidence="2">
    <location>
        <position position="235"/>
    </location>
</feature>
<feature type="domain" description="DUF1553" evidence="1">
    <location>
        <begin position="142"/>
        <end position="233"/>
    </location>
</feature>
<evidence type="ECO:0000259" key="1">
    <source>
        <dbReference type="Pfam" id="PF07587"/>
    </source>
</evidence>
<protein>
    <recommendedName>
        <fullName evidence="1">DUF1553 domain-containing protein</fullName>
    </recommendedName>
</protein>
<name>A0A383DNI7_9ZZZZ</name>
<dbReference type="AlphaFoldDB" id="A0A383DNI7"/>
<dbReference type="InterPro" id="IPR022655">
    <property type="entry name" value="DUF1553"/>
</dbReference>
<dbReference type="PANTHER" id="PTHR35889">
    <property type="entry name" value="CYCLOINULO-OLIGOSACCHARIDE FRUCTANOTRANSFERASE-RELATED"/>
    <property type="match status" value="1"/>
</dbReference>